<accession>A0A453NG24</accession>
<organism evidence="1 2">
    <name type="scientific">Aegilops tauschii subsp. strangulata</name>
    <name type="common">Goatgrass</name>
    <dbReference type="NCBI Taxonomy" id="200361"/>
    <lineage>
        <taxon>Eukaryota</taxon>
        <taxon>Viridiplantae</taxon>
        <taxon>Streptophyta</taxon>
        <taxon>Embryophyta</taxon>
        <taxon>Tracheophyta</taxon>
        <taxon>Spermatophyta</taxon>
        <taxon>Magnoliopsida</taxon>
        <taxon>Liliopsida</taxon>
        <taxon>Poales</taxon>
        <taxon>Poaceae</taxon>
        <taxon>BOP clade</taxon>
        <taxon>Pooideae</taxon>
        <taxon>Triticodae</taxon>
        <taxon>Triticeae</taxon>
        <taxon>Triticinae</taxon>
        <taxon>Aegilops</taxon>
    </lineage>
</organism>
<name>A0A453NG24_AEGTS</name>
<dbReference type="EnsemblPlants" id="AET6Gv20361200.18">
    <property type="protein sequence ID" value="AET6Gv20361200.18"/>
    <property type="gene ID" value="AET6Gv20361200"/>
</dbReference>
<reference evidence="2" key="2">
    <citation type="journal article" date="2017" name="Nat. Plants">
        <title>The Aegilops tauschii genome reveals multiple impacts of transposons.</title>
        <authorList>
            <person name="Zhao G."/>
            <person name="Zou C."/>
            <person name="Li K."/>
            <person name="Wang K."/>
            <person name="Li T."/>
            <person name="Gao L."/>
            <person name="Zhang X."/>
            <person name="Wang H."/>
            <person name="Yang Z."/>
            <person name="Liu X."/>
            <person name="Jiang W."/>
            <person name="Mao L."/>
            <person name="Kong X."/>
            <person name="Jiao Y."/>
            <person name="Jia J."/>
        </authorList>
    </citation>
    <scope>NUCLEOTIDE SEQUENCE [LARGE SCALE GENOMIC DNA]</scope>
    <source>
        <strain evidence="2">cv. AL8/78</strain>
    </source>
</reference>
<dbReference type="Proteomes" id="UP000015105">
    <property type="component" value="Chromosome 6D"/>
</dbReference>
<evidence type="ECO:0000313" key="1">
    <source>
        <dbReference type="EnsemblPlants" id="AET6Gv20361200.18"/>
    </source>
</evidence>
<sequence>CCHSIFGVLSLIWRGSYGKQIVFYFLSYMLVTLL</sequence>
<keyword evidence="2" id="KW-1185">Reference proteome</keyword>
<reference evidence="1" key="3">
    <citation type="journal article" date="2017" name="Nature">
        <title>Genome sequence of the progenitor of the wheat D genome Aegilops tauschii.</title>
        <authorList>
            <person name="Luo M.C."/>
            <person name="Gu Y.Q."/>
            <person name="Puiu D."/>
            <person name="Wang H."/>
            <person name="Twardziok S.O."/>
            <person name="Deal K.R."/>
            <person name="Huo N."/>
            <person name="Zhu T."/>
            <person name="Wang L."/>
            <person name="Wang Y."/>
            <person name="McGuire P.E."/>
            <person name="Liu S."/>
            <person name="Long H."/>
            <person name="Ramasamy R.K."/>
            <person name="Rodriguez J.C."/>
            <person name="Van S.L."/>
            <person name="Yuan L."/>
            <person name="Wang Z."/>
            <person name="Xia Z."/>
            <person name="Xiao L."/>
            <person name="Anderson O.D."/>
            <person name="Ouyang S."/>
            <person name="Liang Y."/>
            <person name="Zimin A.V."/>
            <person name="Pertea G."/>
            <person name="Qi P."/>
            <person name="Bennetzen J.L."/>
            <person name="Dai X."/>
            <person name="Dawson M.W."/>
            <person name="Muller H.G."/>
            <person name="Kugler K."/>
            <person name="Rivarola-Duarte L."/>
            <person name="Spannagl M."/>
            <person name="Mayer K.F.X."/>
            <person name="Lu F.H."/>
            <person name="Bevan M.W."/>
            <person name="Leroy P."/>
            <person name="Li P."/>
            <person name="You F.M."/>
            <person name="Sun Q."/>
            <person name="Liu Z."/>
            <person name="Lyons E."/>
            <person name="Wicker T."/>
            <person name="Salzberg S.L."/>
            <person name="Devos K.M."/>
            <person name="Dvorak J."/>
        </authorList>
    </citation>
    <scope>NUCLEOTIDE SEQUENCE [LARGE SCALE GENOMIC DNA]</scope>
    <source>
        <strain evidence="1">cv. AL8/78</strain>
    </source>
</reference>
<proteinExistence type="predicted"/>
<reference evidence="1" key="5">
    <citation type="journal article" date="2021" name="G3 (Bethesda)">
        <title>Aegilops tauschii genome assembly Aet v5.0 features greater sequence contiguity and improved annotation.</title>
        <authorList>
            <person name="Wang L."/>
            <person name="Zhu T."/>
            <person name="Rodriguez J.C."/>
            <person name="Deal K.R."/>
            <person name="Dubcovsky J."/>
            <person name="McGuire P.E."/>
            <person name="Lux T."/>
            <person name="Spannagl M."/>
            <person name="Mayer K.F.X."/>
            <person name="Baldrich P."/>
            <person name="Meyers B.C."/>
            <person name="Huo N."/>
            <person name="Gu Y.Q."/>
            <person name="Zhou H."/>
            <person name="Devos K.M."/>
            <person name="Bennetzen J.L."/>
            <person name="Unver T."/>
            <person name="Budak H."/>
            <person name="Gulick P.J."/>
            <person name="Galiba G."/>
            <person name="Kalapos B."/>
            <person name="Nelson D.R."/>
            <person name="Li P."/>
            <person name="You F.M."/>
            <person name="Luo M.C."/>
            <person name="Dvorak J."/>
        </authorList>
    </citation>
    <scope>NUCLEOTIDE SEQUENCE [LARGE SCALE GENOMIC DNA]</scope>
    <source>
        <strain evidence="1">cv. AL8/78</strain>
    </source>
</reference>
<dbReference type="AlphaFoldDB" id="A0A453NG24"/>
<protein>
    <submittedName>
        <fullName evidence="1">Uncharacterized protein</fullName>
    </submittedName>
</protein>
<reference evidence="2" key="1">
    <citation type="journal article" date="2014" name="Science">
        <title>Ancient hybridizations among the ancestral genomes of bread wheat.</title>
        <authorList>
            <consortium name="International Wheat Genome Sequencing Consortium,"/>
            <person name="Marcussen T."/>
            <person name="Sandve S.R."/>
            <person name="Heier L."/>
            <person name="Spannagl M."/>
            <person name="Pfeifer M."/>
            <person name="Jakobsen K.S."/>
            <person name="Wulff B.B."/>
            <person name="Steuernagel B."/>
            <person name="Mayer K.F."/>
            <person name="Olsen O.A."/>
        </authorList>
    </citation>
    <scope>NUCLEOTIDE SEQUENCE [LARGE SCALE GENOMIC DNA]</scope>
    <source>
        <strain evidence="2">cv. AL8/78</strain>
    </source>
</reference>
<evidence type="ECO:0000313" key="2">
    <source>
        <dbReference type="Proteomes" id="UP000015105"/>
    </source>
</evidence>
<dbReference type="Gramene" id="AET6Gv20361200.18">
    <property type="protein sequence ID" value="AET6Gv20361200.18"/>
    <property type="gene ID" value="AET6Gv20361200"/>
</dbReference>
<reference evidence="1" key="4">
    <citation type="submission" date="2019-03" db="UniProtKB">
        <authorList>
            <consortium name="EnsemblPlants"/>
        </authorList>
    </citation>
    <scope>IDENTIFICATION</scope>
</reference>